<keyword evidence="3" id="KW-0804">Transcription</keyword>
<dbReference type="InterPro" id="IPR011598">
    <property type="entry name" value="bHLH_dom"/>
</dbReference>
<evidence type="ECO:0000256" key="5">
    <source>
        <dbReference type="SAM" id="Coils"/>
    </source>
</evidence>
<dbReference type="EMBL" id="JBJXBP010000007">
    <property type="protein sequence ID" value="KAL3820467.1"/>
    <property type="molecule type" value="Genomic_DNA"/>
</dbReference>
<evidence type="ECO:0000256" key="3">
    <source>
        <dbReference type="ARBA" id="ARBA00023163"/>
    </source>
</evidence>
<dbReference type="PANTHER" id="PTHR13935:SF90">
    <property type="entry name" value="TRANSCRIPTION FACTOR BHLH162"/>
    <property type="match status" value="1"/>
</dbReference>
<feature type="coiled-coil region" evidence="5">
    <location>
        <begin position="27"/>
        <end position="54"/>
    </location>
</feature>
<dbReference type="SUPFAM" id="SSF47459">
    <property type="entry name" value="HLH, helix-loop-helix DNA-binding domain"/>
    <property type="match status" value="1"/>
</dbReference>
<dbReference type="AlphaFoldDB" id="A0ABD3S7M1"/>
<accession>A0ABD3S7M1</accession>
<dbReference type="GO" id="GO:0006355">
    <property type="term" value="P:regulation of DNA-templated transcription"/>
    <property type="evidence" value="ECO:0007669"/>
    <property type="project" value="UniProtKB-ARBA"/>
</dbReference>
<proteinExistence type="predicted"/>
<dbReference type="GO" id="GO:0005634">
    <property type="term" value="C:nucleus"/>
    <property type="evidence" value="ECO:0007669"/>
    <property type="project" value="UniProtKB-SubCell"/>
</dbReference>
<gene>
    <name evidence="7" type="ORF">ACJIZ3_006372</name>
</gene>
<evidence type="ECO:0000256" key="2">
    <source>
        <dbReference type="ARBA" id="ARBA00023015"/>
    </source>
</evidence>
<keyword evidence="4" id="KW-0539">Nucleus</keyword>
<organism evidence="7 8">
    <name type="scientific">Penstemon smallii</name>
    <dbReference type="NCBI Taxonomy" id="265156"/>
    <lineage>
        <taxon>Eukaryota</taxon>
        <taxon>Viridiplantae</taxon>
        <taxon>Streptophyta</taxon>
        <taxon>Embryophyta</taxon>
        <taxon>Tracheophyta</taxon>
        <taxon>Spermatophyta</taxon>
        <taxon>Magnoliopsida</taxon>
        <taxon>eudicotyledons</taxon>
        <taxon>Gunneridae</taxon>
        <taxon>Pentapetalae</taxon>
        <taxon>asterids</taxon>
        <taxon>lamiids</taxon>
        <taxon>Lamiales</taxon>
        <taxon>Plantaginaceae</taxon>
        <taxon>Cheloneae</taxon>
        <taxon>Penstemon</taxon>
    </lineage>
</organism>
<evidence type="ECO:0000313" key="7">
    <source>
        <dbReference type="EMBL" id="KAL3820467.1"/>
    </source>
</evidence>
<dbReference type="PANTHER" id="PTHR13935">
    <property type="entry name" value="ACHAETE-SCUTE TRANSCRIPTION FACTOR-RELATED"/>
    <property type="match status" value="1"/>
</dbReference>
<dbReference type="PROSITE" id="PS50888">
    <property type="entry name" value="BHLH"/>
    <property type="match status" value="1"/>
</dbReference>
<evidence type="ECO:0000259" key="6">
    <source>
        <dbReference type="PROSITE" id="PS50888"/>
    </source>
</evidence>
<keyword evidence="5" id="KW-0175">Coiled coil</keyword>
<comment type="caution">
    <text evidence="7">The sequence shown here is derived from an EMBL/GenBank/DDBJ whole genome shotgun (WGS) entry which is preliminary data.</text>
</comment>
<comment type="subcellular location">
    <subcellularLocation>
        <location evidence="1">Nucleus</location>
    </subcellularLocation>
</comment>
<dbReference type="InterPro" id="IPR015660">
    <property type="entry name" value="MASH1/Ascl1a-like"/>
</dbReference>
<protein>
    <recommendedName>
        <fullName evidence="6">BHLH domain-containing protein</fullName>
    </recommendedName>
</protein>
<evidence type="ECO:0000313" key="8">
    <source>
        <dbReference type="Proteomes" id="UP001634393"/>
    </source>
</evidence>
<dbReference type="Gene3D" id="4.10.280.10">
    <property type="entry name" value="Helix-loop-helix DNA-binding domain"/>
    <property type="match status" value="1"/>
</dbReference>
<dbReference type="Proteomes" id="UP001634393">
    <property type="component" value="Unassembled WGS sequence"/>
</dbReference>
<sequence>MKILFTKLSSLVPNEVQKEGVSVPDQLDGATNYIKKLQMKLEKMKEKKSWLQEGSSGGSNVVGEGKLPSIDIHVMGMALEVVLITGLNCKFMFGETIRIVHEEGAEVVNASFSVTDDTIFHTIHLKINGESEPEYEAARISERLRKFVNDVN</sequence>
<name>A0ABD3S7M1_9LAMI</name>
<evidence type="ECO:0000256" key="1">
    <source>
        <dbReference type="ARBA" id="ARBA00004123"/>
    </source>
</evidence>
<keyword evidence="2" id="KW-0805">Transcription regulation</keyword>
<reference evidence="7 8" key="1">
    <citation type="submission" date="2024-12" db="EMBL/GenBank/DDBJ databases">
        <title>The unique morphological basis and parallel evolutionary history of personate flowers in Penstemon.</title>
        <authorList>
            <person name="Depatie T.H."/>
            <person name="Wessinger C.A."/>
        </authorList>
    </citation>
    <scope>NUCLEOTIDE SEQUENCE [LARGE SCALE GENOMIC DNA]</scope>
    <source>
        <strain evidence="7">WTNN_2</strain>
        <tissue evidence="7">Leaf</tissue>
    </source>
</reference>
<keyword evidence="8" id="KW-1185">Reference proteome</keyword>
<evidence type="ECO:0000256" key="4">
    <source>
        <dbReference type="ARBA" id="ARBA00023242"/>
    </source>
</evidence>
<dbReference type="InterPro" id="IPR036638">
    <property type="entry name" value="HLH_DNA-bd_sf"/>
</dbReference>
<feature type="domain" description="BHLH" evidence="6">
    <location>
        <begin position="1"/>
        <end position="37"/>
    </location>
</feature>